<dbReference type="GO" id="GO:0010181">
    <property type="term" value="F:FMN binding"/>
    <property type="evidence" value="ECO:0007669"/>
    <property type="project" value="InterPro"/>
</dbReference>
<dbReference type="Pfam" id="PF01613">
    <property type="entry name" value="Flavin_Reduct"/>
    <property type="match status" value="1"/>
</dbReference>
<comment type="caution">
    <text evidence="2">The sequence shown here is derived from an EMBL/GenBank/DDBJ whole genome shotgun (WGS) entry which is preliminary data.</text>
</comment>
<proteinExistence type="predicted"/>
<dbReference type="InterPro" id="IPR002563">
    <property type="entry name" value="Flavin_Rdtase-like_dom"/>
</dbReference>
<dbReference type="PANTHER" id="PTHR43812">
    <property type="entry name" value="BLR2425 PROTEIN"/>
    <property type="match status" value="1"/>
</dbReference>
<dbReference type="Proteomes" id="UP000248856">
    <property type="component" value="Unassembled WGS sequence"/>
</dbReference>
<reference evidence="2 3" key="1">
    <citation type="submission" date="2018-06" db="EMBL/GenBank/DDBJ databases">
        <title>Genomic Encyclopedia of Archaeal and Bacterial Type Strains, Phase II (KMG-II): from individual species to whole genera.</title>
        <authorList>
            <person name="Goeker M."/>
        </authorList>
    </citation>
    <scope>NUCLEOTIDE SEQUENCE [LARGE SCALE GENOMIC DNA]</scope>
    <source>
        <strain evidence="2 3">CFPB 3232</strain>
    </source>
</reference>
<feature type="domain" description="Flavin reductase like" evidence="1">
    <location>
        <begin position="30"/>
        <end position="181"/>
    </location>
</feature>
<name>A0A328YQK5_9BURK</name>
<evidence type="ECO:0000313" key="2">
    <source>
        <dbReference type="EMBL" id="RAR76119.1"/>
    </source>
</evidence>
<dbReference type="RefSeq" id="WP_111881094.1">
    <property type="nucleotide sequence ID" value="NZ_CBCSGC010000031.1"/>
</dbReference>
<dbReference type="EMBL" id="QLTA01000054">
    <property type="protein sequence ID" value="RAR76119.1"/>
    <property type="molecule type" value="Genomic_DNA"/>
</dbReference>
<protein>
    <submittedName>
        <fullName evidence="2">Flavin reductase (DIM6/NTAB) family NADH-FMN oxidoreductase RutF</fullName>
    </submittedName>
</protein>
<dbReference type="Gene3D" id="2.30.110.10">
    <property type="entry name" value="Electron Transport, Fmn-binding Protein, Chain A"/>
    <property type="match status" value="1"/>
</dbReference>
<accession>A0A328YQK5</accession>
<sequence length="211" mass="22731">MSTDPHARTFHSYEPRHGHGLPHDPFNAIVGPRPIGWISTRGATGALNLAPYSFFNAFNYTPPILGFASIGAKDTLANVEATGEFVWNLATRELAEAMNQTCAAVPPEVDEFALAGLTPLASRLVAPPRVAESPVAMECRRTQIVQLQGADGTKVPTWLVLGEVVAVHIDTALLKDGVYDTANAGHILRAGGPADYFTVGPEQVFRMFRPR</sequence>
<dbReference type="SMART" id="SM00903">
    <property type="entry name" value="Flavin_Reduct"/>
    <property type="match status" value="1"/>
</dbReference>
<dbReference type="OrthoDB" id="9794638at2"/>
<dbReference type="PANTHER" id="PTHR43812:SF2">
    <property type="entry name" value="FLAVIN REDUCTASE LIKE DOMAIN-CONTAINING PROTEIN"/>
    <property type="match status" value="1"/>
</dbReference>
<dbReference type="SUPFAM" id="SSF50475">
    <property type="entry name" value="FMN-binding split barrel"/>
    <property type="match status" value="1"/>
</dbReference>
<gene>
    <name evidence="2" type="ORF">AX018_105421</name>
</gene>
<keyword evidence="3" id="KW-1185">Reference proteome</keyword>
<dbReference type="InterPro" id="IPR012349">
    <property type="entry name" value="Split_barrel_FMN-bd"/>
</dbReference>
<organism evidence="2 3">
    <name type="scientific">Paracidovorax anthurii</name>
    <dbReference type="NCBI Taxonomy" id="78229"/>
    <lineage>
        <taxon>Bacteria</taxon>
        <taxon>Pseudomonadati</taxon>
        <taxon>Pseudomonadota</taxon>
        <taxon>Betaproteobacteria</taxon>
        <taxon>Burkholderiales</taxon>
        <taxon>Comamonadaceae</taxon>
        <taxon>Paracidovorax</taxon>
    </lineage>
</organism>
<dbReference type="GO" id="GO:0016646">
    <property type="term" value="F:oxidoreductase activity, acting on the CH-NH group of donors, NAD or NADP as acceptor"/>
    <property type="evidence" value="ECO:0007669"/>
    <property type="project" value="UniProtKB-ARBA"/>
</dbReference>
<evidence type="ECO:0000259" key="1">
    <source>
        <dbReference type="SMART" id="SM00903"/>
    </source>
</evidence>
<dbReference type="AlphaFoldDB" id="A0A328YQK5"/>
<evidence type="ECO:0000313" key="3">
    <source>
        <dbReference type="Proteomes" id="UP000248856"/>
    </source>
</evidence>